<dbReference type="Gene3D" id="3.40.390.10">
    <property type="entry name" value="Collagenase (Catalytic Domain)"/>
    <property type="match status" value="1"/>
</dbReference>
<keyword evidence="6" id="KW-0862">Zinc</keyword>
<dbReference type="GO" id="GO:0005886">
    <property type="term" value="C:plasma membrane"/>
    <property type="evidence" value="ECO:0007669"/>
    <property type="project" value="TreeGrafter"/>
</dbReference>
<dbReference type="SUPFAM" id="SSF55486">
    <property type="entry name" value="Metalloproteases ('zincins'), catalytic domain"/>
    <property type="match status" value="1"/>
</dbReference>
<keyword evidence="5" id="KW-0378">Hydrolase</keyword>
<feature type="domain" description="Peptidase M13 N-terminal" evidence="9">
    <location>
        <begin position="17"/>
        <end position="383"/>
    </location>
</feature>
<dbReference type="Pfam" id="PF01431">
    <property type="entry name" value="Peptidase_M13"/>
    <property type="match status" value="1"/>
</dbReference>
<evidence type="ECO:0000259" key="8">
    <source>
        <dbReference type="Pfam" id="PF01431"/>
    </source>
</evidence>
<evidence type="ECO:0000256" key="7">
    <source>
        <dbReference type="ARBA" id="ARBA00023049"/>
    </source>
</evidence>
<evidence type="ECO:0000256" key="1">
    <source>
        <dbReference type="ARBA" id="ARBA00001947"/>
    </source>
</evidence>
<dbReference type="PRINTS" id="PR00786">
    <property type="entry name" value="NEPRILYSIN"/>
</dbReference>
<dbReference type="InterPro" id="IPR024079">
    <property type="entry name" value="MetalloPept_cat_dom_sf"/>
</dbReference>
<keyword evidence="4" id="KW-0479">Metal-binding</keyword>
<proteinExistence type="inferred from homology"/>
<dbReference type="GO" id="GO:0004222">
    <property type="term" value="F:metalloendopeptidase activity"/>
    <property type="evidence" value="ECO:0007669"/>
    <property type="project" value="InterPro"/>
</dbReference>
<keyword evidence="7" id="KW-0482">Metalloprotease</keyword>
<reference evidence="10" key="1">
    <citation type="journal article" date="2020" name="Nature">
        <title>Giant virus diversity and host interactions through global metagenomics.</title>
        <authorList>
            <person name="Schulz F."/>
            <person name="Roux S."/>
            <person name="Paez-Espino D."/>
            <person name="Jungbluth S."/>
            <person name="Walsh D.A."/>
            <person name="Denef V.J."/>
            <person name="McMahon K.D."/>
            <person name="Konstantinidis K.T."/>
            <person name="Eloe-Fadrosh E.A."/>
            <person name="Kyrpides N.C."/>
            <person name="Woyke T."/>
        </authorList>
    </citation>
    <scope>NUCLEOTIDE SEQUENCE</scope>
    <source>
        <strain evidence="10">GVMAG-M-3300027963-41</strain>
    </source>
</reference>
<dbReference type="AlphaFoldDB" id="A0A6C0LLK5"/>
<evidence type="ECO:0000256" key="2">
    <source>
        <dbReference type="ARBA" id="ARBA00007357"/>
    </source>
</evidence>
<name>A0A6C0LLK5_9ZZZZ</name>
<evidence type="ECO:0000256" key="6">
    <source>
        <dbReference type="ARBA" id="ARBA00022833"/>
    </source>
</evidence>
<evidence type="ECO:0000256" key="4">
    <source>
        <dbReference type="ARBA" id="ARBA00022723"/>
    </source>
</evidence>
<dbReference type="InterPro" id="IPR018497">
    <property type="entry name" value="Peptidase_M13_C"/>
</dbReference>
<feature type="domain" description="Peptidase M13 C-terminal" evidence="8">
    <location>
        <begin position="438"/>
        <end position="631"/>
    </location>
</feature>
<dbReference type="EMBL" id="MN740533">
    <property type="protein sequence ID" value="QHU31799.1"/>
    <property type="molecule type" value="Genomic_DNA"/>
</dbReference>
<dbReference type="InterPro" id="IPR042089">
    <property type="entry name" value="Peptidase_M13_dom_2"/>
</dbReference>
<evidence type="ECO:0000259" key="9">
    <source>
        <dbReference type="Pfam" id="PF05649"/>
    </source>
</evidence>
<dbReference type="GO" id="GO:0046872">
    <property type="term" value="F:metal ion binding"/>
    <property type="evidence" value="ECO:0007669"/>
    <property type="project" value="UniProtKB-KW"/>
</dbReference>
<dbReference type="CDD" id="cd08662">
    <property type="entry name" value="M13"/>
    <property type="match status" value="1"/>
</dbReference>
<dbReference type="PANTHER" id="PTHR11733">
    <property type="entry name" value="ZINC METALLOPROTEASE FAMILY M13 NEPRILYSIN-RELATED"/>
    <property type="match status" value="1"/>
</dbReference>
<dbReference type="GO" id="GO:0016485">
    <property type="term" value="P:protein processing"/>
    <property type="evidence" value="ECO:0007669"/>
    <property type="project" value="TreeGrafter"/>
</dbReference>
<evidence type="ECO:0008006" key="11">
    <source>
        <dbReference type="Google" id="ProtNLM"/>
    </source>
</evidence>
<dbReference type="Pfam" id="PF05649">
    <property type="entry name" value="Peptidase_M13_N"/>
    <property type="match status" value="1"/>
</dbReference>
<evidence type="ECO:0000313" key="10">
    <source>
        <dbReference type="EMBL" id="QHU31799.1"/>
    </source>
</evidence>
<evidence type="ECO:0000256" key="5">
    <source>
        <dbReference type="ARBA" id="ARBA00022801"/>
    </source>
</evidence>
<keyword evidence="3" id="KW-0645">Protease</keyword>
<dbReference type="InterPro" id="IPR008753">
    <property type="entry name" value="Peptidase_M13_N"/>
</dbReference>
<dbReference type="PROSITE" id="PS51885">
    <property type="entry name" value="NEPRILYSIN"/>
    <property type="match status" value="1"/>
</dbReference>
<comment type="cofactor">
    <cofactor evidence="1">
        <name>Zn(2+)</name>
        <dbReference type="ChEBI" id="CHEBI:29105"/>
    </cofactor>
</comment>
<organism evidence="10">
    <name type="scientific">viral metagenome</name>
    <dbReference type="NCBI Taxonomy" id="1070528"/>
    <lineage>
        <taxon>unclassified sequences</taxon>
        <taxon>metagenomes</taxon>
        <taxon>organismal metagenomes</taxon>
    </lineage>
</organism>
<accession>A0A6C0LLK5</accession>
<comment type="similarity">
    <text evidence="2">Belongs to the peptidase M13 family.</text>
</comment>
<sequence>MSINPPNAAIAASRGLDFYTYINHSWQDTVKIKPYDSSVSVSDEIETRVENSLFDMIDKVVKKQPADPFSRLVKSIIETKHQINNVYDIQRLSSLFECLHTREDVARIIGKLNRIQSNAPISFVVANDRYIPNKRCIYLYEPKLALPEKQQYKKGVDNKAISSYIRVLKIISSILHIESLESAVAIEASILPYLSPENDREDVAFSYTPYTLSDLDRLYKNVPWKTMMVAWGMTPLVAANATYIITNKEYIDVLNRMFREYSMTSWRIWMRAQVLVHFMKYLPPPFDDLHFQLWGKQLQGTTQKIPQKFLMLNVLKENIPHNLGYDYVKYAISAKLKPTAVALVENLRTATIKRIRDLKWMSDATKTKAVEKCKAMLFQVAYPDKWEFELDKTEINESRMLTNIWNLAKYDTDTMIKHLKKGKINEKENWEDGVFEVNAYYYSDKNLMVVPAGILQPPFFDLKRSEAWNLGGIGAAIGHEITHGFDDDGRLYDKNGVMKDWWSAADAQKYKDMSQSLVEIFNKETYMGGKVDGDLTLSENIADLGGVSIALEALEMEFAKGGYTAANKKNAYKEFFTSYAVSWRNKDRAKKAEQSLLLDKHAPAPLRVNLIVRQFAEFYASFDIGESDPGYIPINERIQLW</sequence>
<dbReference type="PANTHER" id="PTHR11733:SF167">
    <property type="entry name" value="FI17812P1-RELATED"/>
    <property type="match status" value="1"/>
</dbReference>
<protein>
    <recommendedName>
        <fullName evidence="11">Peptidase</fullName>
    </recommendedName>
</protein>
<dbReference type="InterPro" id="IPR000718">
    <property type="entry name" value="Peptidase_M13"/>
</dbReference>
<evidence type="ECO:0000256" key="3">
    <source>
        <dbReference type="ARBA" id="ARBA00022670"/>
    </source>
</evidence>
<dbReference type="Gene3D" id="1.10.1380.10">
    <property type="entry name" value="Neutral endopeptidase , domain2"/>
    <property type="match status" value="1"/>
</dbReference>